<reference evidence="1 2" key="1">
    <citation type="submission" date="2016-07" db="EMBL/GenBank/DDBJ databases">
        <title>Draft Genome Sequence of Oceanisphaera psychrotolerans, isolated from coastal sediment samples.</title>
        <authorList>
            <person name="Zhuo S."/>
            <person name="Ruan Z."/>
        </authorList>
    </citation>
    <scope>NUCLEOTIDE SEQUENCE [LARGE SCALE GENOMIC DNA]</scope>
    <source>
        <strain evidence="1 2">LAM-WHM-ZC</strain>
    </source>
</reference>
<organism evidence="1 2">
    <name type="scientific">Oceanisphaera psychrotolerans</name>
    <dbReference type="NCBI Taxonomy" id="1414654"/>
    <lineage>
        <taxon>Bacteria</taxon>
        <taxon>Pseudomonadati</taxon>
        <taxon>Pseudomonadota</taxon>
        <taxon>Gammaproteobacteria</taxon>
        <taxon>Aeromonadales</taxon>
        <taxon>Aeromonadaceae</taxon>
        <taxon>Oceanisphaera</taxon>
    </lineage>
</organism>
<evidence type="ECO:0000313" key="2">
    <source>
        <dbReference type="Proteomes" id="UP000243073"/>
    </source>
</evidence>
<dbReference type="InterPro" id="IPR021806">
    <property type="entry name" value="DUF3379"/>
</dbReference>
<evidence type="ECO:0000313" key="1">
    <source>
        <dbReference type="EMBL" id="OIN12898.1"/>
    </source>
</evidence>
<dbReference type="Pfam" id="PF11859">
    <property type="entry name" value="DUF3379"/>
    <property type="match status" value="1"/>
</dbReference>
<accession>A0A1J4QFH8</accession>
<dbReference type="OrthoDB" id="6195578at2"/>
<dbReference type="AlphaFoldDB" id="A0A1J4QFH8"/>
<dbReference type="STRING" id="1414654.BFR47_10975"/>
<dbReference type="EMBL" id="MDKE01000008">
    <property type="protein sequence ID" value="OIN12898.1"/>
    <property type="molecule type" value="Genomic_DNA"/>
</dbReference>
<sequence length="242" mass="27065">MDDLEFRRRAYADPNDKSPDFINASTTNAGNRQFMEEIKGFNHKLERALHEPVPAALPDKLMLSHLLRQPDNRDNFGWRHLAVAASLTFVLGFSTRFLPLSSAPATPMPSVAQVAMHHVRAEMSFTHHVDEDVSLATINAKLKPYGARLKNMAEVGKVYFANHCMFAGGPAAHLVIQGEHDRVHVFIVPDDRALQLVDSFSDTRYHGEVIPMSLNRLVVVSELEEDVGKMASKVRTSLERAI</sequence>
<comment type="caution">
    <text evidence="1">The sequence shown here is derived from an EMBL/GenBank/DDBJ whole genome shotgun (WGS) entry which is preliminary data.</text>
</comment>
<dbReference type="Proteomes" id="UP000243073">
    <property type="component" value="Unassembled WGS sequence"/>
</dbReference>
<evidence type="ECO:0008006" key="3">
    <source>
        <dbReference type="Google" id="ProtNLM"/>
    </source>
</evidence>
<dbReference type="RefSeq" id="WP_071471758.1">
    <property type="nucleotide sequence ID" value="NZ_MDKE01000008.1"/>
</dbReference>
<gene>
    <name evidence="1" type="ORF">BFR47_10975</name>
</gene>
<keyword evidence="2" id="KW-1185">Reference proteome</keyword>
<name>A0A1J4QFH8_9GAMM</name>
<protein>
    <recommendedName>
        <fullName evidence="3">DUF3379 domain-containing protein</fullName>
    </recommendedName>
</protein>
<proteinExistence type="predicted"/>